<comment type="caution">
    <text evidence="1">The sequence shown here is derived from an EMBL/GenBank/DDBJ whole genome shotgun (WGS) entry which is preliminary data.</text>
</comment>
<dbReference type="Proteomes" id="UP001597369">
    <property type="component" value="Unassembled WGS sequence"/>
</dbReference>
<evidence type="ECO:0000313" key="2">
    <source>
        <dbReference type="Proteomes" id="UP001597369"/>
    </source>
</evidence>
<gene>
    <name evidence="1" type="ORF">ACFSKU_08310</name>
</gene>
<protein>
    <submittedName>
        <fullName evidence="1">Uncharacterized protein</fullName>
    </submittedName>
</protein>
<keyword evidence="2" id="KW-1185">Reference proteome</keyword>
<dbReference type="RefSeq" id="WP_229961542.1">
    <property type="nucleotide sequence ID" value="NZ_JAJJWI010000013.1"/>
</dbReference>
<organism evidence="1 2">
    <name type="scientific">Pontibacter silvestris</name>
    <dbReference type="NCBI Taxonomy" id="2305183"/>
    <lineage>
        <taxon>Bacteria</taxon>
        <taxon>Pseudomonadati</taxon>
        <taxon>Bacteroidota</taxon>
        <taxon>Cytophagia</taxon>
        <taxon>Cytophagales</taxon>
        <taxon>Hymenobacteraceae</taxon>
        <taxon>Pontibacter</taxon>
    </lineage>
</organism>
<dbReference type="EMBL" id="JBHUHV010000024">
    <property type="protein sequence ID" value="MFD2066885.1"/>
    <property type="molecule type" value="Genomic_DNA"/>
</dbReference>
<reference evidence="2" key="1">
    <citation type="journal article" date="2019" name="Int. J. Syst. Evol. Microbiol.">
        <title>The Global Catalogue of Microorganisms (GCM) 10K type strain sequencing project: providing services to taxonomists for standard genome sequencing and annotation.</title>
        <authorList>
            <consortium name="The Broad Institute Genomics Platform"/>
            <consortium name="The Broad Institute Genome Sequencing Center for Infectious Disease"/>
            <person name="Wu L."/>
            <person name="Ma J."/>
        </authorList>
    </citation>
    <scope>NUCLEOTIDE SEQUENCE [LARGE SCALE GENOMIC DNA]</scope>
    <source>
        <strain evidence="2">JCM 16545</strain>
    </source>
</reference>
<evidence type="ECO:0000313" key="1">
    <source>
        <dbReference type="EMBL" id="MFD2066885.1"/>
    </source>
</evidence>
<accession>A0ABW4WYW4</accession>
<proteinExistence type="predicted"/>
<sequence length="104" mass="12204">MSKISDQILPFINDGEINYSVLNEGRHTMSLKFFEATFKLIAFSELPEIEKYAYYYQSLNDPDLVMFVRVTKEGYSAMLAQYNDPDEHFYHLKSKLGFTINEEL</sequence>
<name>A0ABW4WYW4_9BACT</name>